<keyword evidence="1" id="KW-1133">Transmembrane helix</keyword>
<organism evidence="2 3">
    <name type="scientific">Bifidobacterium moraviense</name>
    <dbReference type="NCBI Taxonomy" id="2675323"/>
    <lineage>
        <taxon>Bacteria</taxon>
        <taxon>Bacillati</taxon>
        <taxon>Actinomycetota</taxon>
        <taxon>Actinomycetes</taxon>
        <taxon>Bifidobacteriales</taxon>
        <taxon>Bifidobacteriaceae</taxon>
        <taxon>Bifidobacterium</taxon>
    </lineage>
</organism>
<keyword evidence="1" id="KW-0812">Transmembrane</keyword>
<name>A0A7Y0HZ10_9BIFI</name>
<evidence type="ECO:0000256" key="1">
    <source>
        <dbReference type="SAM" id="Phobius"/>
    </source>
</evidence>
<dbReference type="AlphaFoldDB" id="A0A7Y0HZ10"/>
<dbReference type="Proteomes" id="UP000588277">
    <property type="component" value="Unassembled WGS sequence"/>
</dbReference>
<evidence type="ECO:0000313" key="3">
    <source>
        <dbReference type="Proteomes" id="UP000588277"/>
    </source>
</evidence>
<proteinExistence type="predicted"/>
<keyword evidence="3" id="KW-1185">Reference proteome</keyword>
<reference evidence="2 3" key="1">
    <citation type="submission" date="2020-02" db="EMBL/GenBank/DDBJ databases">
        <title>Characterization of phylogenetic diversity of novel bifidobacterial species isolated in Czech ZOOs.</title>
        <authorList>
            <person name="Lugli G.A."/>
            <person name="Vera N.B."/>
            <person name="Ventura M."/>
        </authorList>
    </citation>
    <scope>NUCLEOTIDE SEQUENCE [LARGE SCALE GENOMIC DNA]</scope>
    <source>
        <strain evidence="2 3">DSM 109958</strain>
    </source>
</reference>
<keyword evidence="1" id="KW-0472">Membrane</keyword>
<dbReference type="EMBL" id="JAAIIH010000001">
    <property type="protein sequence ID" value="NMM99724.1"/>
    <property type="molecule type" value="Genomic_DNA"/>
</dbReference>
<comment type="caution">
    <text evidence="2">The sequence shown here is derived from an EMBL/GenBank/DDBJ whole genome shotgun (WGS) entry which is preliminary data.</text>
</comment>
<dbReference type="RefSeq" id="WP_169274883.1">
    <property type="nucleotide sequence ID" value="NZ_JAAIIH010000001.1"/>
</dbReference>
<sequence>MAVMSLIVGAMFLLGMLTALWPHVQANRLVASGRARVNVAWFVGFTHRAECDVPTYRWRDDEGTHQWIDENAAVPHWNVRGRWPYGPGSRVYVVRDAAGTRSMQWTGPGVVGLLAVCSALFLGLGFAGLAGLAA</sequence>
<accession>A0A7Y0HZ10</accession>
<feature type="transmembrane region" description="Helical" evidence="1">
    <location>
        <begin position="110"/>
        <end position="133"/>
    </location>
</feature>
<evidence type="ECO:0000313" key="2">
    <source>
        <dbReference type="EMBL" id="NMM99724.1"/>
    </source>
</evidence>
<gene>
    <name evidence="2" type="ORF">G1C96_0302</name>
</gene>
<protein>
    <submittedName>
        <fullName evidence="2">Uncharacterized protein</fullName>
    </submittedName>
</protein>